<dbReference type="Proteomes" id="UP001266305">
    <property type="component" value="Unassembled WGS sequence"/>
</dbReference>
<comment type="caution">
    <text evidence="2">The sequence shown here is derived from an EMBL/GenBank/DDBJ whole genome shotgun (WGS) entry which is preliminary data.</text>
</comment>
<evidence type="ECO:0000313" key="3">
    <source>
        <dbReference type="Proteomes" id="UP001266305"/>
    </source>
</evidence>
<gene>
    <name evidence="2" type="ORF">P7K49_025354</name>
</gene>
<evidence type="ECO:0000256" key="1">
    <source>
        <dbReference type="SAM" id="MobiDB-lite"/>
    </source>
</evidence>
<reference evidence="2 3" key="1">
    <citation type="submission" date="2023-05" db="EMBL/GenBank/DDBJ databases">
        <title>B98-5 Cell Line De Novo Hybrid Assembly: An Optical Mapping Approach.</title>
        <authorList>
            <person name="Kananen K."/>
            <person name="Auerbach J.A."/>
            <person name="Kautto E."/>
            <person name="Blachly J.S."/>
        </authorList>
    </citation>
    <scope>NUCLEOTIDE SEQUENCE [LARGE SCALE GENOMIC DNA]</scope>
    <source>
        <strain evidence="2">B95-8</strain>
        <tissue evidence="2">Cell line</tissue>
    </source>
</reference>
<sequence>MDCFQDAAERPSGAGAGQLSLKKLRGCGGDDDDYSRTTAQPPPAAAALFLPPLRPRVQQHRLLPSRAASSRPLGAASGHQDGADTDQINIDALLSAWSRLLQSKRQIQMARRRRR</sequence>
<feature type="region of interest" description="Disordered" evidence="1">
    <location>
        <begin position="1"/>
        <end position="42"/>
    </location>
</feature>
<keyword evidence="3" id="KW-1185">Reference proteome</keyword>
<proteinExistence type="predicted"/>
<name>A0ABQ9UGZ3_SAGOE</name>
<evidence type="ECO:0000313" key="2">
    <source>
        <dbReference type="EMBL" id="KAK2096320.1"/>
    </source>
</evidence>
<feature type="region of interest" description="Disordered" evidence="1">
    <location>
        <begin position="63"/>
        <end position="85"/>
    </location>
</feature>
<dbReference type="EMBL" id="JASSZA010000012">
    <property type="protein sequence ID" value="KAK2096320.1"/>
    <property type="molecule type" value="Genomic_DNA"/>
</dbReference>
<protein>
    <submittedName>
        <fullName evidence="2">Uncharacterized protein</fullName>
    </submittedName>
</protein>
<organism evidence="2 3">
    <name type="scientific">Saguinus oedipus</name>
    <name type="common">Cotton-top tamarin</name>
    <name type="synonym">Oedipomidas oedipus</name>
    <dbReference type="NCBI Taxonomy" id="9490"/>
    <lineage>
        <taxon>Eukaryota</taxon>
        <taxon>Metazoa</taxon>
        <taxon>Chordata</taxon>
        <taxon>Craniata</taxon>
        <taxon>Vertebrata</taxon>
        <taxon>Euteleostomi</taxon>
        <taxon>Mammalia</taxon>
        <taxon>Eutheria</taxon>
        <taxon>Euarchontoglires</taxon>
        <taxon>Primates</taxon>
        <taxon>Haplorrhini</taxon>
        <taxon>Platyrrhini</taxon>
        <taxon>Cebidae</taxon>
        <taxon>Callitrichinae</taxon>
        <taxon>Saguinus</taxon>
    </lineage>
</organism>
<accession>A0ABQ9UGZ3</accession>